<name>A0ABU6US02_9FABA</name>
<organism evidence="2 3">
    <name type="scientific">Stylosanthes scabra</name>
    <dbReference type="NCBI Taxonomy" id="79078"/>
    <lineage>
        <taxon>Eukaryota</taxon>
        <taxon>Viridiplantae</taxon>
        <taxon>Streptophyta</taxon>
        <taxon>Embryophyta</taxon>
        <taxon>Tracheophyta</taxon>
        <taxon>Spermatophyta</taxon>
        <taxon>Magnoliopsida</taxon>
        <taxon>eudicotyledons</taxon>
        <taxon>Gunneridae</taxon>
        <taxon>Pentapetalae</taxon>
        <taxon>rosids</taxon>
        <taxon>fabids</taxon>
        <taxon>Fabales</taxon>
        <taxon>Fabaceae</taxon>
        <taxon>Papilionoideae</taxon>
        <taxon>50 kb inversion clade</taxon>
        <taxon>dalbergioids sensu lato</taxon>
        <taxon>Dalbergieae</taxon>
        <taxon>Pterocarpus clade</taxon>
        <taxon>Stylosanthes</taxon>
    </lineage>
</organism>
<protein>
    <recommendedName>
        <fullName evidence="4">Retrotransposon gag domain-containing protein</fullName>
    </recommendedName>
</protein>
<dbReference type="PANTHER" id="PTHR33223:SF10">
    <property type="entry name" value="AMINOTRANSFERASE-LIKE PLANT MOBILE DOMAIN-CONTAINING PROTEIN"/>
    <property type="match status" value="1"/>
</dbReference>
<proteinExistence type="predicted"/>
<evidence type="ECO:0000313" key="2">
    <source>
        <dbReference type="EMBL" id="MED6162803.1"/>
    </source>
</evidence>
<dbReference type="EMBL" id="JASCZI010121738">
    <property type="protein sequence ID" value="MED6162803.1"/>
    <property type="molecule type" value="Genomic_DNA"/>
</dbReference>
<reference evidence="2 3" key="1">
    <citation type="journal article" date="2023" name="Plants (Basel)">
        <title>Bridging the Gap: Combining Genomics and Transcriptomics Approaches to Understand Stylosanthes scabra, an Orphan Legume from the Brazilian Caatinga.</title>
        <authorList>
            <person name="Ferreira-Neto J.R.C."/>
            <person name="da Silva M.D."/>
            <person name="Binneck E."/>
            <person name="de Melo N.F."/>
            <person name="da Silva R.H."/>
            <person name="de Melo A.L.T.M."/>
            <person name="Pandolfi V."/>
            <person name="Bustamante F.O."/>
            <person name="Brasileiro-Vidal A.C."/>
            <person name="Benko-Iseppon A.M."/>
        </authorList>
    </citation>
    <scope>NUCLEOTIDE SEQUENCE [LARGE SCALE GENOMIC DNA]</scope>
    <source>
        <tissue evidence="2">Leaves</tissue>
    </source>
</reference>
<keyword evidence="3" id="KW-1185">Reference proteome</keyword>
<evidence type="ECO:0000256" key="1">
    <source>
        <dbReference type="SAM" id="MobiDB-lite"/>
    </source>
</evidence>
<evidence type="ECO:0000313" key="3">
    <source>
        <dbReference type="Proteomes" id="UP001341840"/>
    </source>
</evidence>
<dbReference type="Proteomes" id="UP001341840">
    <property type="component" value="Unassembled WGS sequence"/>
</dbReference>
<evidence type="ECO:0008006" key="4">
    <source>
        <dbReference type="Google" id="ProtNLM"/>
    </source>
</evidence>
<feature type="compositionally biased region" description="Basic residues" evidence="1">
    <location>
        <begin position="133"/>
        <end position="163"/>
    </location>
</feature>
<feature type="compositionally biased region" description="Basic residues" evidence="1">
    <location>
        <begin position="182"/>
        <end position="191"/>
    </location>
</feature>
<dbReference type="PANTHER" id="PTHR33223">
    <property type="entry name" value="CCHC-TYPE DOMAIN-CONTAINING PROTEIN"/>
    <property type="match status" value="1"/>
</dbReference>
<sequence length="499" mass="57445">MDCIRRIPKSLFGEALLVHNYLSHKPPTFCLGTSGYADEEGLVYIDHSGDEQRRNPQHERQQEELDLNATANEAVGSSGPISRPFGGIGLDESHITQELRHCMQSMELEVRELRNENAKLRTTTRNLQLRGRTPLRHRSRSQSRSPPRRNHRPHTLSRRRRHHNSSDDSESSSEGDRDGSRRTYKLYKRTKGREVTPPIDGHTSFSSRILKVQPPRHFIKPTNMKYDRSIDPHIHLNDFEHRMIYDSAVDKVKCWAFPITLTGLASQWFTSLPAGLISSYSEIRELFLNEFTTSIDNTKHPINLLAVIERFNAEFKTIDGLLDVVASLCLTNGLANEEFKKQLTTKPVWTRKEMQVIAKELILREEVNRVVAATKNPQAHTAPRGHGQVSEKGVLPKARPLKGRAQNTKNRSLFCDYHQGYGHKTQDCYDLKYAIDQAIRDSKLNEFIQIIREPRTSDRERSPRPESRNPRSRKDQSRKSLSLPVPAPWKNLSRPLRRN</sequence>
<feature type="region of interest" description="Disordered" evidence="1">
    <location>
        <begin position="451"/>
        <end position="499"/>
    </location>
</feature>
<gene>
    <name evidence="2" type="ORF">PIB30_073991</name>
</gene>
<feature type="region of interest" description="Disordered" evidence="1">
    <location>
        <begin position="115"/>
        <end position="204"/>
    </location>
</feature>
<comment type="caution">
    <text evidence="2">The sequence shown here is derived from an EMBL/GenBank/DDBJ whole genome shotgun (WGS) entry which is preliminary data.</text>
</comment>
<accession>A0ABU6US02</accession>
<feature type="compositionally biased region" description="Basic and acidic residues" evidence="1">
    <location>
        <begin position="452"/>
        <end position="478"/>
    </location>
</feature>